<dbReference type="Proteomes" id="UP000000263">
    <property type="component" value="Chromosome"/>
</dbReference>
<name>A7NJJ9_ROSCS</name>
<evidence type="ECO:0000256" key="1">
    <source>
        <dbReference type="SAM" id="SignalP"/>
    </source>
</evidence>
<dbReference type="RefSeq" id="WP_012120097.1">
    <property type="nucleotide sequence ID" value="NC_009767.1"/>
</dbReference>
<dbReference type="KEGG" id="rca:Rcas_1576"/>
<evidence type="ECO:0000313" key="2">
    <source>
        <dbReference type="EMBL" id="ABU57669.1"/>
    </source>
</evidence>
<proteinExistence type="predicted"/>
<dbReference type="Gene3D" id="2.60.120.380">
    <property type="match status" value="2"/>
</dbReference>
<dbReference type="eggNOG" id="COG2723">
    <property type="taxonomic scope" value="Bacteria"/>
</dbReference>
<organism evidence="2 3">
    <name type="scientific">Roseiflexus castenholzii (strain DSM 13941 / HLO8)</name>
    <dbReference type="NCBI Taxonomy" id="383372"/>
    <lineage>
        <taxon>Bacteria</taxon>
        <taxon>Bacillati</taxon>
        <taxon>Chloroflexota</taxon>
        <taxon>Chloroflexia</taxon>
        <taxon>Chloroflexales</taxon>
        <taxon>Roseiflexineae</taxon>
        <taxon>Roseiflexaceae</taxon>
        <taxon>Roseiflexus</taxon>
    </lineage>
</organism>
<accession>A7NJJ9</accession>
<evidence type="ECO:0000313" key="3">
    <source>
        <dbReference type="Proteomes" id="UP000000263"/>
    </source>
</evidence>
<protein>
    <submittedName>
        <fullName evidence="2">Peptidase domain protein</fullName>
    </submittedName>
</protein>
<dbReference type="EMBL" id="CP000804">
    <property type="protein sequence ID" value="ABU57669.1"/>
    <property type="molecule type" value="Genomic_DNA"/>
</dbReference>
<feature type="chain" id="PRO_5002711510" evidence="1">
    <location>
        <begin position="25"/>
        <end position="760"/>
    </location>
</feature>
<reference evidence="2 3" key="1">
    <citation type="submission" date="2007-08" db="EMBL/GenBank/DDBJ databases">
        <title>Complete sequence of Roseiflexus castenholzii DSM 13941.</title>
        <authorList>
            <consortium name="US DOE Joint Genome Institute"/>
            <person name="Copeland A."/>
            <person name="Lucas S."/>
            <person name="Lapidus A."/>
            <person name="Barry K."/>
            <person name="Glavina del Rio T."/>
            <person name="Dalin E."/>
            <person name="Tice H."/>
            <person name="Pitluck S."/>
            <person name="Thompson L.S."/>
            <person name="Brettin T."/>
            <person name="Bruce D."/>
            <person name="Detter J.C."/>
            <person name="Han C."/>
            <person name="Tapia R."/>
            <person name="Schmutz J."/>
            <person name="Larimer F."/>
            <person name="Land M."/>
            <person name="Hauser L."/>
            <person name="Kyrpides N."/>
            <person name="Mikhailova N."/>
            <person name="Bryant D.A."/>
            <person name="Hanada S."/>
            <person name="Tsukatani Y."/>
            <person name="Richardson P."/>
        </authorList>
    </citation>
    <scope>NUCLEOTIDE SEQUENCE [LARGE SCALE GENOMIC DNA]</scope>
    <source>
        <strain evidence="3">DSM 13941 / HLO8</strain>
    </source>
</reference>
<dbReference type="AlphaFoldDB" id="A7NJJ9"/>
<dbReference type="HOGENOM" id="CLU_354467_0_0_0"/>
<sequence length="760" mass="83029">MARLHLRSLVACLFIFFVALSAMATPARLAAAPQDFRWEPASRAYTVTNQTPNNTVLVVNDFRLRNDDTVAATFTISFPERPSGWQVSTTIAQPIAVNQATTSAVIPIRIIIPPNTPNGVRTVTVRATRTDVTPNLTAEAVIQVTLTAPAPGTPPVSACPELSDPGNNFDGASLILVDRAERHGICAIGDEDWYKFGAVAGKYYSIDIPEMDAGLDLSLELYDSNRRLIDSNDDFPFRGGTQTLTDTRPLIQSFRAPTDGFFYVRVRDTLGIGGSDLSYTIIVRGESYGPFPPFVSSLCNDMYEQDGLPELARQINQNETQRGRLLCPNGDADWVKFFALAGYTYYLYTNTRPYAPPDANGILPGADTLLFLFGRDAITLIDSNNNIEGGATLDSLVRFTPAADGIYYAQVKNVGDIGGMFIRYDLTLKACPVEQPACAPPPDILPALPPAAVEVVPLAQDVAPLIEAHLAPQVAPELVADAGGEMIVALAGAQPIARQIDPAFTGAWQRLDLPVAAGRAQRAWVWGPAPRLARSESYVQSETGLRQVLYFDKGRMEINNPRQARTMPSFVTAGLLVAEMVTGRVQVGDNEYVPHQPAMLPVAGDLDDARAPAYAAFAGLLSPVAERAGVPVTEMLLADGSVQSSSQPVRPETRMVRFVAETGHNIPRVFWDYLTAPGIVYDNGVYRTSRMMDWVAVVGYPISEAYWVRTRVGGVERDVLVQLFERRVLTYTPDEQPAWRVQMGNVGQHYYLWRYGGPLP</sequence>
<keyword evidence="1" id="KW-0732">Signal</keyword>
<dbReference type="STRING" id="383372.Rcas_1576"/>
<keyword evidence="3" id="KW-1185">Reference proteome</keyword>
<dbReference type="eggNOG" id="COG1572">
    <property type="taxonomic scope" value="Bacteria"/>
</dbReference>
<gene>
    <name evidence="2" type="ordered locus">Rcas_1576</name>
</gene>
<feature type="signal peptide" evidence="1">
    <location>
        <begin position="1"/>
        <end position="24"/>
    </location>
</feature>